<protein>
    <submittedName>
        <fullName evidence="2">Putative membrane protein</fullName>
    </submittedName>
</protein>
<keyword evidence="3" id="KW-1185">Reference proteome</keyword>
<keyword evidence="1" id="KW-1133">Transmembrane helix</keyword>
<proteinExistence type="predicted"/>
<organism evidence="2 3">
    <name type="scientific">Candidatus Ichthyocystis hellenicum</name>
    <dbReference type="NCBI Taxonomy" id="1561003"/>
    <lineage>
        <taxon>Bacteria</taxon>
        <taxon>Pseudomonadati</taxon>
        <taxon>Pseudomonadota</taxon>
        <taxon>Betaproteobacteria</taxon>
        <taxon>Burkholderiales</taxon>
        <taxon>Candidatus Ichthyocystis</taxon>
    </lineage>
</organism>
<reference evidence="3" key="1">
    <citation type="submission" date="2015-11" db="EMBL/GenBank/DDBJ databases">
        <authorList>
            <person name="Seth-Smith H.M.B."/>
        </authorList>
    </citation>
    <scope>NUCLEOTIDE SEQUENCE [LARGE SCALE GENOMIC DNA]</scope>
    <source>
        <strain evidence="3">2013Ark11</strain>
    </source>
</reference>
<evidence type="ECO:0000313" key="3">
    <source>
        <dbReference type="Proteomes" id="UP000198651"/>
    </source>
</evidence>
<keyword evidence="1" id="KW-0472">Membrane</keyword>
<dbReference type="AlphaFoldDB" id="A0A0S4M661"/>
<feature type="transmembrane region" description="Helical" evidence="1">
    <location>
        <begin position="103"/>
        <end position="125"/>
    </location>
</feature>
<dbReference type="RefSeq" id="WP_092490515.1">
    <property type="nucleotide sequence ID" value="NZ_LN906597.1"/>
</dbReference>
<keyword evidence="1" id="KW-0812">Transmembrane</keyword>
<accession>A0A0S4M661</accession>
<dbReference type="Proteomes" id="UP000198651">
    <property type="component" value="Chromosome I"/>
</dbReference>
<gene>
    <name evidence="2" type="ORF">Ark11_0920</name>
</gene>
<sequence>MFPLNLSSVPQIVDSDQDDDTVNTSIDTDNSHTPDVDEFPEIRAYTVDSSSGFSLSVFFVFAALCISSLVVTTDASPVETDDVPQVRSVNISRNYLSYSLYNLMVSFVGFLILVFITLESFLLSLSPQMEVHRHRNILHLSATVAPFLNMGEDELMLVIGLMVEDVVSIAREDGIVLDDSVMDGIIDGIAEDVAANVILGRSFDNRALLLRVVNARR</sequence>
<evidence type="ECO:0000313" key="2">
    <source>
        <dbReference type="EMBL" id="CUT17741.1"/>
    </source>
</evidence>
<dbReference type="EMBL" id="LN906597">
    <property type="protein sequence ID" value="CUT17741.1"/>
    <property type="molecule type" value="Genomic_DNA"/>
</dbReference>
<feature type="transmembrane region" description="Helical" evidence="1">
    <location>
        <begin position="52"/>
        <end position="71"/>
    </location>
</feature>
<evidence type="ECO:0000256" key="1">
    <source>
        <dbReference type="SAM" id="Phobius"/>
    </source>
</evidence>
<name>A0A0S4M661_9BURK</name>